<dbReference type="InterPro" id="IPR014284">
    <property type="entry name" value="RNA_pol_sigma-70_dom"/>
</dbReference>
<dbReference type="EMBL" id="BONK01000002">
    <property type="protein sequence ID" value="GIG20006.1"/>
    <property type="molecule type" value="Genomic_DNA"/>
</dbReference>
<dbReference type="InterPro" id="IPR007627">
    <property type="entry name" value="RNA_pol_sigma70_r2"/>
</dbReference>
<keyword evidence="9" id="KW-1185">Reference proteome</keyword>
<dbReference type="AlphaFoldDB" id="A0A919NYJ4"/>
<evidence type="ECO:0000313" key="8">
    <source>
        <dbReference type="EMBL" id="GIG20006.1"/>
    </source>
</evidence>
<gene>
    <name evidence="8" type="primary">rpoE_4</name>
    <name evidence="8" type="ORF">Cch01nite_07300</name>
</gene>
<dbReference type="Gene3D" id="1.10.10.10">
    <property type="entry name" value="Winged helix-like DNA-binding domain superfamily/Winged helix DNA-binding domain"/>
    <property type="match status" value="1"/>
</dbReference>
<dbReference type="Proteomes" id="UP000632740">
    <property type="component" value="Unassembled WGS sequence"/>
</dbReference>
<evidence type="ECO:0000256" key="1">
    <source>
        <dbReference type="ARBA" id="ARBA00010641"/>
    </source>
</evidence>
<dbReference type="InterPro" id="IPR007630">
    <property type="entry name" value="RNA_pol_sigma70_r4"/>
</dbReference>
<evidence type="ECO:0000256" key="4">
    <source>
        <dbReference type="ARBA" id="ARBA00023125"/>
    </source>
</evidence>
<accession>A0A919NYJ4</accession>
<dbReference type="GO" id="GO:0016987">
    <property type="term" value="F:sigma factor activity"/>
    <property type="evidence" value="ECO:0007669"/>
    <property type="project" value="UniProtKB-KW"/>
</dbReference>
<sequence length="204" mass="22705">MDLDGSSVADLVRRAAEGDQVAWNGLVERFSPLVLSVAHRFRLARADVEDVVQTLWLRLVEHLADIREPEALPGWIVTTVRHECLRTLRLRRRSQPFDPLDATAEREDPDVVPVDTEVVDGLTEADRHEMLLRAFADLPSAHRELLLLLLHDPPLSYVEIGRRLGIPVGSIGPTRSRALRRLREHPAIAGAIGEGADVRVAPSP</sequence>
<comment type="similarity">
    <text evidence="1">Belongs to the sigma-70 factor family. ECF subfamily.</text>
</comment>
<organism evidence="8 9">
    <name type="scientific">Cellulomonas chitinilytica</name>
    <dbReference type="NCBI Taxonomy" id="398759"/>
    <lineage>
        <taxon>Bacteria</taxon>
        <taxon>Bacillati</taxon>
        <taxon>Actinomycetota</taxon>
        <taxon>Actinomycetes</taxon>
        <taxon>Micrococcales</taxon>
        <taxon>Cellulomonadaceae</taxon>
        <taxon>Cellulomonas</taxon>
    </lineage>
</organism>
<evidence type="ECO:0000259" key="7">
    <source>
        <dbReference type="Pfam" id="PF04545"/>
    </source>
</evidence>
<evidence type="ECO:0000256" key="5">
    <source>
        <dbReference type="ARBA" id="ARBA00023163"/>
    </source>
</evidence>
<dbReference type="Gene3D" id="1.10.1740.10">
    <property type="match status" value="1"/>
</dbReference>
<dbReference type="InterPro" id="IPR036388">
    <property type="entry name" value="WH-like_DNA-bd_sf"/>
</dbReference>
<dbReference type="PANTHER" id="PTHR43133:SF8">
    <property type="entry name" value="RNA POLYMERASE SIGMA FACTOR HI_1459-RELATED"/>
    <property type="match status" value="1"/>
</dbReference>
<comment type="caution">
    <text evidence="8">The sequence shown here is derived from an EMBL/GenBank/DDBJ whole genome shotgun (WGS) entry which is preliminary data.</text>
</comment>
<keyword evidence="4" id="KW-0238">DNA-binding</keyword>
<dbReference type="GO" id="GO:0003677">
    <property type="term" value="F:DNA binding"/>
    <property type="evidence" value="ECO:0007669"/>
    <property type="project" value="UniProtKB-KW"/>
</dbReference>
<dbReference type="InterPro" id="IPR039425">
    <property type="entry name" value="RNA_pol_sigma-70-like"/>
</dbReference>
<dbReference type="Pfam" id="PF04545">
    <property type="entry name" value="Sigma70_r4"/>
    <property type="match status" value="1"/>
</dbReference>
<evidence type="ECO:0000313" key="9">
    <source>
        <dbReference type="Proteomes" id="UP000632740"/>
    </source>
</evidence>
<keyword evidence="3" id="KW-0731">Sigma factor</keyword>
<reference evidence="8" key="1">
    <citation type="submission" date="2021-01" db="EMBL/GenBank/DDBJ databases">
        <title>Whole genome shotgun sequence of Cellulomonas chitinilytica NBRC 110799.</title>
        <authorList>
            <person name="Komaki H."/>
            <person name="Tamura T."/>
        </authorList>
    </citation>
    <scope>NUCLEOTIDE SEQUENCE</scope>
    <source>
        <strain evidence="8">NBRC 110799</strain>
    </source>
</reference>
<dbReference type="SUPFAM" id="SSF88946">
    <property type="entry name" value="Sigma2 domain of RNA polymerase sigma factors"/>
    <property type="match status" value="1"/>
</dbReference>
<dbReference type="SUPFAM" id="SSF88659">
    <property type="entry name" value="Sigma3 and sigma4 domains of RNA polymerase sigma factors"/>
    <property type="match status" value="1"/>
</dbReference>
<dbReference type="NCBIfam" id="TIGR02937">
    <property type="entry name" value="sigma70-ECF"/>
    <property type="match status" value="1"/>
</dbReference>
<evidence type="ECO:0000259" key="6">
    <source>
        <dbReference type="Pfam" id="PF04542"/>
    </source>
</evidence>
<dbReference type="RefSeq" id="WP_203748717.1">
    <property type="nucleotide sequence ID" value="NZ_BONK01000002.1"/>
</dbReference>
<evidence type="ECO:0000256" key="2">
    <source>
        <dbReference type="ARBA" id="ARBA00023015"/>
    </source>
</evidence>
<dbReference type="InterPro" id="IPR013325">
    <property type="entry name" value="RNA_pol_sigma_r2"/>
</dbReference>
<protein>
    <submittedName>
        <fullName evidence="8">RNA polymerase sigma factor</fullName>
    </submittedName>
</protein>
<dbReference type="InterPro" id="IPR013324">
    <property type="entry name" value="RNA_pol_sigma_r3/r4-like"/>
</dbReference>
<name>A0A919NYJ4_9CELL</name>
<keyword evidence="5" id="KW-0804">Transcription</keyword>
<dbReference type="PANTHER" id="PTHR43133">
    <property type="entry name" value="RNA POLYMERASE ECF-TYPE SIGMA FACTO"/>
    <property type="match status" value="1"/>
</dbReference>
<dbReference type="Pfam" id="PF04542">
    <property type="entry name" value="Sigma70_r2"/>
    <property type="match status" value="1"/>
</dbReference>
<keyword evidence="2" id="KW-0805">Transcription regulation</keyword>
<feature type="domain" description="RNA polymerase sigma-70 region 2" evidence="6">
    <location>
        <begin position="26"/>
        <end position="93"/>
    </location>
</feature>
<proteinExistence type="inferred from homology"/>
<feature type="domain" description="RNA polymerase sigma-70 region 4" evidence="7">
    <location>
        <begin position="134"/>
        <end position="184"/>
    </location>
</feature>
<dbReference type="GO" id="GO:0006352">
    <property type="term" value="P:DNA-templated transcription initiation"/>
    <property type="evidence" value="ECO:0007669"/>
    <property type="project" value="InterPro"/>
</dbReference>
<evidence type="ECO:0000256" key="3">
    <source>
        <dbReference type="ARBA" id="ARBA00023082"/>
    </source>
</evidence>